<evidence type="ECO:0000313" key="3">
    <source>
        <dbReference type="Proteomes" id="UP000596661"/>
    </source>
</evidence>
<dbReference type="EnsemblPlants" id="evm.model.01.1045">
    <property type="protein sequence ID" value="cds.evm.model.01.1045"/>
    <property type="gene ID" value="evm.TU.01.1045"/>
</dbReference>
<proteinExistence type="predicted"/>
<evidence type="ECO:0000256" key="1">
    <source>
        <dbReference type="SAM" id="MobiDB-lite"/>
    </source>
</evidence>
<dbReference type="Gramene" id="evm.model.01.1045">
    <property type="protein sequence ID" value="cds.evm.model.01.1045"/>
    <property type="gene ID" value="evm.TU.01.1045"/>
</dbReference>
<dbReference type="EMBL" id="UZAU01000019">
    <property type="status" value="NOT_ANNOTATED_CDS"/>
    <property type="molecule type" value="Genomic_DNA"/>
</dbReference>
<organism evidence="2 3">
    <name type="scientific">Cannabis sativa</name>
    <name type="common">Hemp</name>
    <name type="synonym">Marijuana</name>
    <dbReference type="NCBI Taxonomy" id="3483"/>
    <lineage>
        <taxon>Eukaryota</taxon>
        <taxon>Viridiplantae</taxon>
        <taxon>Streptophyta</taxon>
        <taxon>Embryophyta</taxon>
        <taxon>Tracheophyta</taxon>
        <taxon>Spermatophyta</taxon>
        <taxon>Magnoliopsida</taxon>
        <taxon>eudicotyledons</taxon>
        <taxon>Gunneridae</taxon>
        <taxon>Pentapetalae</taxon>
        <taxon>rosids</taxon>
        <taxon>fabids</taxon>
        <taxon>Rosales</taxon>
        <taxon>Cannabaceae</taxon>
        <taxon>Cannabis</taxon>
    </lineage>
</organism>
<protein>
    <submittedName>
        <fullName evidence="2">Uncharacterized protein</fullName>
    </submittedName>
</protein>
<keyword evidence="3" id="KW-1185">Reference proteome</keyword>
<feature type="region of interest" description="Disordered" evidence="1">
    <location>
        <begin position="100"/>
        <end position="132"/>
    </location>
</feature>
<reference evidence="2" key="2">
    <citation type="submission" date="2021-03" db="UniProtKB">
        <authorList>
            <consortium name="EnsemblPlants"/>
        </authorList>
    </citation>
    <scope>IDENTIFICATION</scope>
</reference>
<reference evidence="2" key="1">
    <citation type="submission" date="2018-11" db="EMBL/GenBank/DDBJ databases">
        <authorList>
            <person name="Grassa J C."/>
        </authorList>
    </citation>
    <scope>NUCLEOTIDE SEQUENCE [LARGE SCALE GENOMIC DNA]</scope>
</reference>
<dbReference type="AlphaFoldDB" id="A0A803NFE2"/>
<accession>A0A803NFE2</accession>
<dbReference type="Proteomes" id="UP000596661">
    <property type="component" value="Chromosome 1"/>
</dbReference>
<name>A0A803NFE2_CANSA</name>
<sequence>MVALGRAKLTSGESSSCPWSWRLGLPHGRASSSSQLFNLGSQVLEMKRKLRIMKKHKLCHGPEYSRGYHRGGSPWEGLRVEVTRLIDNVIMAVPMRFGDMSGVGKDPPGDPLPGEAELREAVAPVGGRAESQ</sequence>
<evidence type="ECO:0000313" key="2">
    <source>
        <dbReference type="EnsemblPlants" id="cds.evm.model.01.1045"/>
    </source>
</evidence>